<dbReference type="GeneID" id="72777957"/>
<dbReference type="InterPro" id="IPR032560">
    <property type="entry name" value="DUF4932"/>
</dbReference>
<proteinExistence type="predicted"/>
<dbReference type="KEGG" id="thei:K1720_06380"/>
<evidence type="ECO:0000313" key="2">
    <source>
        <dbReference type="Proteomes" id="UP001056425"/>
    </source>
</evidence>
<keyword evidence="2" id="KW-1185">Reference proteome</keyword>
<gene>
    <name evidence="1" type="ORF">K1720_06380</name>
</gene>
<dbReference type="Proteomes" id="UP001056425">
    <property type="component" value="Chromosome"/>
</dbReference>
<dbReference type="RefSeq" id="WP_251947774.1">
    <property type="nucleotide sequence ID" value="NZ_CP080572.1"/>
</dbReference>
<dbReference type="EMBL" id="CP080572">
    <property type="protein sequence ID" value="USG99173.1"/>
    <property type="molecule type" value="Genomic_DNA"/>
</dbReference>
<accession>A0A9E7M8Q3</accession>
<sequence>MKRASFVLFFILIVSTFPQASAGAPEIVIEVNPNLELFAVVYILAFNGEDPFIIAPQDYINEVLSYFAPYKEHPAVYLMRETIPKNLPHYMRDYSINAFAASLVSKPYLGKMSENDPLLSDFYRSLVSFAKESNFMGFYKKHEEEYEEVLKPAKKALTSDIFQEFEEFFGYQYKTFHIALSYSLRIHPGSRVVGEVAYYFGYVAFMPESYSTISYLFLATHEYSHTFINPLVSKYLAEFSDLEYYLQEVRSELAYATYDKHFDTNYVYLSENLVEALTNYILLDLKPNVVYDLPKYFVLRDHAIGFYLVEDLVNEFRNFETSKGVNETFEEYIPKLIERMKLWATPENVSEYFEEKVPLSPFRLFDRGYSEGKIIIVYGIENPDSSGVEYDKETAFILKDLLENDDIWRLYNGKPEIIVKAEKELNEDDLKENLILIGGPAASGIVKSLTNLPIKFVFNGSWILKKNITGFESFVGFVIENEIYTELRKKDRDIYGYPLGVVEVVKNPWNEKNLIAVIAGVDRYSTRRLAKDFTAYPRSYGIESGNYTEVGFYLFGKTPSEREGM</sequence>
<name>A0A9E7M8Q3_9EURY</name>
<dbReference type="AlphaFoldDB" id="A0A9E7M8Q3"/>
<protein>
    <submittedName>
        <fullName evidence="1">DUF4932 domain-containing protein</fullName>
    </submittedName>
</protein>
<dbReference type="Pfam" id="PF16286">
    <property type="entry name" value="DUF4932"/>
    <property type="match status" value="1"/>
</dbReference>
<organism evidence="1 2">
    <name type="scientific">Thermococcus argininiproducens</name>
    <dbReference type="NCBI Taxonomy" id="2866384"/>
    <lineage>
        <taxon>Archaea</taxon>
        <taxon>Methanobacteriati</taxon>
        <taxon>Methanobacteriota</taxon>
        <taxon>Thermococci</taxon>
        <taxon>Thermococcales</taxon>
        <taxon>Thermococcaceae</taxon>
        <taxon>Thermococcus</taxon>
    </lineage>
</organism>
<reference evidence="1 2" key="1">
    <citation type="submission" date="2021-08" db="EMBL/GenBank/DDBJ databases">
        <title>Thermococcus onnuriiensis IOH2.</title>
        <authorList>
            <person name="Park Y.-J."/>
        </authorList>
    </citation>
    <scope>NUCLEOTIDE SEQUENCE [LARGE SCALE GENOMIC DNA]</scope>
    <source>
        <strain evidence="1 2">IOH2</strain>
    </source>
</reference>
<evidence type="ECO:0000313" key="1">
    <source>
        <dbReference type="EMBL" id="USG99173.1"/>
    </source>
</evidence>